<feature type="transmembrane region" description="Helical" evidence="2">
    <location>
        <begin position="161"/>
        <end position="182"/>
    </location>
</feature>
<keyword evidence="2" id="KW-1133">Transmembrane helix</keyword>
<evidence type="ECO:0008006" key="5">
    <source>
        <dbReference type="Google" id="ProtNLM"/>
    </source>
</evidence>
<feature type="compositionally biased region" description="Polar residues" evidence="1">
    <location>
        <begin position="330"/>
        <end position="355"/>
    </location>
</feature>
<dbReference type="GO" id="GO:0000750">
    <property type="term" value="P:pheromone-dependent signal transduction involved in conjugation with cellular fusion"/>
    <property type="evidence" value="ECO:0007669"/>
    <property type="project" value="TreeGrafter"/>
</dbReference>
<dbReference type="EMBL" id="JAGHQM010000813">
    <property type="protein sequence ID" value="KAH0558545.1"/>
    <property type="molecule type" value="Genomic_DNA"/>
</dbReference>
<evidence type="ECO:0000313" key="4">
    <source>
        <dbReference type="Proteomes" id="UP000750711"/>
    </source>
</evidence>
<feature type="region of interest" description="Disordered" evidence="1">
    <location>
        <begin position="324"/>
        <end position="378"/>
    </location>
</feature>
<protein>
    <recommendedName>
        <fullName evidence="5">Pheromone alpha factor receptor</fullName>
    </recommendedName>
</protein>
<dbReference type="GO" id="GO:0004932">
    <property type="term" value="F:mating-type factor pheromone receptor activity"/>
    <property type="evidence" value="ECO:0007669"/>
    <property type="project" value="InterPro"/>
</dbReference>
<dbReference type="InterPro" id="IPR027458">
    <property type="entry name" value="STE2_TM1-TM2_sf"/>
</dbReference>
<reference evidence="3" key="1">
    <citation type="submission" date="2021-03" db="EMBL/GenBank/DDBJ databases">
        <title>Comparative genomics and phylogenomic investigation of the class Geoglossomycetes provide insights into ecological specialization and systematics.</title>
        <authorList>
            <person name="Melie T."/>
            <person name="Pirro S."/>
            <person name="Miller A.N."/>
            <person name="Quandt A."/>
        </authorList>
    </citation>
    <scope>NUCLEOTIDE SEQUENCE</scope>
    <source>
        <strain evidence="3">CAQ_001_2017</strain>
    </source>
</reference>
<comment type="caution">
    <text evidence="3">The sequence shown here is derived from an EMBL/GenBank/DDBJ whole genome shotgun (WGS) entry which is preliminary data.</text>
</comment>
<sequence>MSSDSAQAPETPSPDWDPFKQNFTLLLPDGTPFNVTIPAVDAFAYYDVRICASFGSQLGASLTLFVVLAIITKSEKRRSPLFIINMLSLVFNILRCLLQILYFTGPWSEVYTFFSGDYSRIPASSYANSIAAEIVALLLLLAVEFSLVMQTYVVCATMRDIYRYMIAFGSAAIALMAIGFRFGLMVMDIRSILTASYPSWRWLASGSNIMTTISICFFCAVFVTKLGHAMLQRRKLGLKQFGPMQVVFIMGCQTLIVPAIFSILAYFVDFPGMASLTLTLVAMLVPLSSMWASASTAERSQSSGSQGYHRKLFSSYASGSVKSGGVSESTNMTHTRISHSTAAGPSSPGPNNEKSNPPPISEMDVLVDRTVSIRSDRE</sequence>
<dbReference type="PANTHER" id="PTHR28009:SF1">
    <property type="entry name" value="PHEROMONE ALPHA FACTOR RECEPTOR"/>
    <property type="match status" value="1"/>
</dbReference>
<dbReference type="Pfam" id="PF02116">
    <property type="entry name" value="STE2"/>
    <property type="match status" value="1"/>
</dbReference>
<evidence type="ECO:0000256" key="1">
    <source>
        <dbReference type="SAM" id="MobiDB-lite"/>
    </source>
</evidence>
<feature type="transmembrane region" description="Helical" evidence="2">
    <location>
        <begin position="273"/>
        <end position="292"/>
    </location>
</feature>
<proteinExistence type="predicted"/>
<evidence type="ECO:0000256" key="2">
    <source>
        <dbReference type="SAM" id="Phobius"/>
    </source>
</evidence>
<dbReference type="AlphaFoldDB" id="A0A9P8RP07"/>
<dbReference type="Gene3D" id="1.10.287.920">
    <property type="entry name" value="Pheromone alpha factor receptor"/>
    <property type="match status" value="1"/>
</dbReference>
<gene>
    <name evidence="3" type="ORF">GP486_004800</name>
</gene>
<name>A0A9P8RP07_9PEZI</name>
<dbReference type="PRINTS" id="PR00250">
    <property type="entry name" value="GPCRSTE2"/>
</dbReference>
<feature type="transmembrane region" description="Helical" evidence="2">
    <location>
        <begin position="83"/>
        <end position="105"/>
    </location>
</feature>
<dbReference type="InterPro" id="IPR000366">
    <property type="entry name" value="GPCR_STE2"/>
</dbReference>
<feature type="transmembrane region" description="Helical" evidence="2">
    <location>
        <begin position="54"/>
        <end position="71"/>
    </location>
</feature>
<dbReference type="PANTHER" id="PTHR28009">
    <property type="entry name" value="PHEROMONE ALPHA FACTOR RECEPTOR"/>
    <property type="match status" value="1"/>
</dbReference>
<dbReference type="GO" id="GO:0038038">
    <property type="term" value="C:G protein-coupled receptor homodimeric complex"/>
    <property type="evidence" value="ECO:0007669"/>
    <property type="project" value="TreeGrafter"/>
</dbReference>
<organism evidence="3 4">
    <name type="scientific">Trichoglossum hirsutum</name>
    <dbReference type="NCBI Taxonomy" id="265104"/>
    <lineage>
        <taxon>Eukaryota</taxon>
        <taxon>Fungi</taxon>
        <taxon>Dikarya</taxon>
        <taxon>Ascomycota</taxon>
        <taxon>Pezizomycotina</taxon>
        <taxon>Geoglossomycetes</taxon>
        <taxon>Geoglossales</taxon>
        <taxon>Geoglossaceae</taxon>
        <taxon>Trichoglossum</taxon>
    </lineage>
</organism>
<evidence type="ECO:0000313" key="3">
    <source>
        <dbReference type="EMBL" id="KAH0558545.1"/>
    </source>
</evidence>
<dbReference type="Proteomes" id="UP000750711">
    <property type="component" value="Unassembled WGS sequence"/>
</dbReference>
<feature type="transmembrane region" description="Helical" evidence="2">
    <location>
        <begin position="125"/>
        <end position="149"/>
    </location>
</feature>
<feature type="transmembrane region" description="Helical" evidence="2">
    <location>
        <begin position="202"/>
        <end position="223"/>
    </location>
</feature>
<accession>A0A9P8RP07</accession>
<keyword evidence="4" id="KW-1185">Reference proteome</keyword>
<keyword evidence="2" id="KW-0472">Membrane</keyword>
<dbReference type="CDD" id="cd14939">
    <property type="entry name" value="7tmD_STE2"/>
    <property type="match status" value="1"/>
</dbReference>
<feature type="transmembrane region" description="Helical" evidence="2">
    <location>
        <begin position="244"/>
        <end position="267"/>
    </location>
</feature>
<keyword evidence="2" id="KW-0812">Transmembrane</keyword>